<dbReference type="AlphaFoldDB" id="A0A545AVW0"/>
<keyword evidence="1" id="KW-0805">Transcription regulation</keyword>
<evidence type="ECO:0000259" key="4">
    <source>
        <dbReference type="PROSITE" id="PS01124"/>
    </source>
</evidence>
<evidence type="ECO:0000256" key="2">
    <source>
        <dbReference type="ARBA" id="ARBA00023125"/>
    </source>
</evidence>
<accession>A0A545AVW0</accession>
<dbReference type="PROSITE" id="PS01124">
    <property type="entry name" value="HTH_ARAC_FAMILY_2"/>
    <property type="match status" value="1"/>
</dbReference>
<protein>
    <submittedName>
        <fullName evidence="5">Helix-turn-helix domain-containing protein</fullName>
    </submittedName>
</protein>
<dbReference type="InParanoid" id="A0A545AVW0"/>
<gene>
    <name evidence="5" type="ORF">FL583_09555</name>
</gene>
<dbReference type="InterPro" id="IPR018060">
    <property type="entry name" value="HTH_AraC"/>
</dbReference>
<sequence>MLLLNAHADMIWRHGAELSPVGAQAARDALVELAKAVVRGAVDHTETQLAPALVRTAKSLADRRLTDPRLSATTLAHALNVSVRTLQRAFAADDESVAAYIRTRRLEEARRDLTNPAGRLTITEIAARWQFADSGHLSRAFRQHYGQTPTEYIRASRISEPPVAEVQVPVR</sequence>
<evidence type="ECO:0000313" key="6">
    <source>
        <dbReference type="Proteomes" id="UP000317982"/>
    </source>
</evidence>
<dbReference type="OrthoDB" id="9799345at2"/>
<dbReference type="SMART" id="SM00342">
    <property type="entry name" value="HTH_ARAC"/>
    <property type="match status" value="1"/>
</dbReference>
<dbReference type="Proteomes" id="UP000317982">
    <property type="component" value="Unassembled WGS sequence"/>
</dbReference>
<keyword evidence="6" id="KW-1185">Reference proteome</keyword>
<dbReference type="Pfam" id="PF12833">
    <property type="entry name" value="HTH_18"/>
    <property type="match status" value="1"/>
</dbReference>
<dbReference type="GO" id="GO:0043565">
    <property type="term" value="F:sequence-specific DNA binding"/>
    <property type="evidence" value="ECO:0007669"/>
    <property type="project" value="InterPro"/>
</dbReference>
<name>A0A545AVW0_9ACTN</name>
<evidence type="ECO:0000313" key="5">
    <source>
        <dbReference type="EMBL" id="TQS45469.1"/>
    </source>
</evidence>
<evidence type="ECO:0000256" key="3">
    <source>
        <dbReference type="ARBA" id="ARBA00023163"/>
    </source>
</evidence>
<comment type="caution">
    <text evidence="5">The sequence shown here is derived from an EMBL/GenBank/DDBJ whole genome shotgun (WGS) entry which is preliminary data.</text>
</comment>
<dbReference type="PANTHER" id="PTHR47893:SF1">
    <property type="entry name" value="REGULATORY PROTEIN PCHR"/>
    <property type="match status" value="1"/>
</dbReference>
<feature type="domain" description="HTH araC/xylS-type" evidence="4">
    <location>
        <begin position="55"/>
        <end position="155"/>
    </location>
</feature>
<evidence type="ECO:0000256" key="1">
    <source>
        <dbReference type="ARBA" id="ARBA00023015"/>
    </source>
</evidence>
<dbReference type="PANTHER" id="PTHR47893">
    <property type="entry name" value="REGULATORY PROTEIN PCHR"/>
    <property type="match status" value="1"/>
</dbReference>
<dbReference type="SUPFAM" id="SSF46689">
    <property type="entry name" value="Homeodomain-like"/>
    <property type="match status" value="1"/>
</dbReference>
<dbReference type="GO" id="GO:0003700">
    <property type="term" value="F:DNA-binding transcription factor activity"/>
    <property type="evidence" value="ECO:0007669"/>
    <property type="project" value="InterPro"/>
</dbReference>
<dbReference type="InterPro" id="IPR009057">
    <property type="entry name" value="Homeodomain-like_sf"/>
</dbReference>
<keyword evidence="3" id="KW-0804">Transcription</keyword>
<dbReference type="InterPro" id="IPR018062">
    <property type="entry name" value="HTH_AraC-typ_CS"/>
</dbReference>
<dbReference type="PROSITE" id="PS00041">
    <property type="entry name" value="HTH_ARAC_FAMILY_1"/>
    <property type="match status" value="1"/>
</dbReference>
<organism evidence="5 6">
    <name type="scientific">Cryptosporangium phraense</name>
    <dbReference type="NCBI Taxonomy" id="2593070"/>
    <lineage>
        <taxon>Bacteria</taxon>
        <taxon>Bacillati</taxon>
        <taxon>Actinomycetota</taxon>
        <taxon>Actinomycetes</taxon>
        <taxon>Cryptosporangiales</taxon>
        <taxon>Cryptosporangiaceae</taxon>
        <taxon>Cryptosporangium</taxon>
    </lineage>
</organism>
<dbReference type="EMBL" id="VIRS01000005">
    <property type="protein sequence ID" value="TQS45469.1"/>
    <property type="molecule type" value="Genomic_DNA"/>
</dbReference>
<proteinExistence type="predicted"/>
<keyword evidence="2" id="KW-0238">DNA-binding</keyword>
<reference evidence="5 6" key="1">
    <citation type="submission" date="2019-07" db="EMBL/GenBank/DDBJ databases">
        <title>Cryptosporangium phraense sp. nov., isolated from plant litter.</title>
        <authorList>
            <person name="Suriyachadkun C."/>
        </authorList>
    </citation>
    <scope>NUCLEOTIDE SEQUENCE [LARGE SCALE GENOMIC DNA]</scope>
    <source>
        <strain evidence="5 6">A-T 5661</strain>
    </source>
</reference>
<dbReference type="InterPro" id="IPR053142">
    <property type="entry name" value="PchR_regulatory_protein"/>
</dbReference>
<dbReference type="Gene3D" id="1.10.10.60">
    <property type="entry name" value="Homeodomain-like"/>
    <property type="match status" value="1"/>
</dbReference>